<dbReference type="InterPro" id="IPR023214">
    <property type="entry name" value="HAD_sf"/>
</dbReference>
<sequence length="230" mass="23938">MSGLANVGIFKTPVVVFDFDGTLVDTGPAILKCAARSLEVHGYDPSEMHDLNLIIGPPLVDGFRQVADISHEEALPLVATYREIFAREVVPSDYPPLPGMPELLHALRAQGRRIAVATSRLESSVTAMLAATSLPPFDAIAGRLEPGRDTKADCIAAVLEELGCAGDRAVMVGDRKYDVEGAHALGLACIGICGDASGRAELEAAGADALAASVDELAALLGIEGVQPKA</sequence>
<dbReference type="SUPFAM" id="SSF56784">
    <property type="entry name" value="HAD-like"/>
    <property type="match status" value="1"/>
</dbReference>
<dbReference type="PANTHER" id="PTHR43434:SF20">
    <property type="entry name" value="5'-NUCLEOTIDASE"/>
    <property type="match status" value="1"/>
</dbReference>
<dbReference type="Gene3D" id="1.10.150.240">
    <property type="entry name" value="Putative phosphatase, domain 2"/>
    <property type="match status" value="1"/>
</dbReference>
<evidence type="ECO:0000313" key="2">
    <source>
        <dbReference type="Proteomes" id="UP000753256"/>
    </source>
</evidence>
<dbReference type="InterPro" id="IPR023198">
    <property type="entry name" value="PGP-like_dom2"/>
</dbReference>
<dbReference type="GO" id="GO:0005829">
    <property type="term" value="C:cytosol"/>
    <property type="evidence" value="ECO:0007669"/>
    <property type="project" value="TreeGrafter"/>
</dbReference>
<proteinExistence type="predicted"/>
<dbReference type="InterPro" id="IPR036412">
    <property type="entry name" value="HAD-like_sf"/>
</dbReference>
<dbReference type="GO" id="GO:0016787">
    <property type="term" value="F:hydrolase activity"/>
    <property type="evidence" value="ECO:0007669"/>
    <property type="project" value="UniProtKB-KW"/>
</dbReference>
<dbReference type="Pfam" id="PF13419">
    <property type="entry name" value="HAD_2"/>
    <property type="match status" value="1"/>
</dbReference>
<dbReference type="Proteomes" id="UP000753256">
    <property type="component" value="Unassembled WGS sequence"/>
</dbReference>
<keyword evidence="1" id="KW-0378">Hydrolase</keyword>
<dbReference type="RefSeq" id="WP_273191023.1">
    <property type="nucleotide sequence ID" value="NZ_DYUZ01000031.1"/>
</dbReference>
<dbReference type="GO" id="GO:0004713">
    <property type="term" value="F:protein tyrosine kinase activity"/>
    <property type="evidence" value="ECO:0007669"/>
    <property type="project" value="TreeGrafter"/>
</dbReference>
<reference evidence="1" key="2">
    <citation type="submission" date="2021-09" db="EMBL/GenBank/DDBJ databases">
        <authorList>
            <person name="Gilroy R."/>
        </authorList>
    </citation>
    <scope>NUCLEOTIDE SEQUENCE</scope>
    <source>
        <strain evidence="1">ChiHjej13B12-9602</strain>
    </source>
</reference>
<reference evidence="1" key="1">
    <citation type="journal article" date="2021" name="PeerJ">
        <title>Extensive microbial diversity within the chicken gut microbiome revealed by metagenomics and culture.</title>
        <authorList>
            <person name="Gilroy R."/>
            <person name="Ravi A."/>
            <person name="Getino M."/>
            <person name="Pursley I."/>
            <person name="Horton D.L."/>
            <person name="Alikhan N.F."/>
            <person name="Baker D."/>
            <person name="Gharbi K."/>
            <person name="Hall N."/>
            <person name="Watson M."/>
            <person name="Adriaenssens E.M."/>
            <person name="Foster-Nyarko E."/>
            <person name="Jarju S."/>
            <person name="Secka A."/>
            <person name="Antonio M."/>
            <person name="Oren A."/>
            <person name="Chaudhuri R.R."/>
            <person name="La Ragione R."/>
            <person name="Hildebrand F."/>
            <person name="Pallen M.J."/>
        </authorList>
    </citation>
    <scope>NUCLEOTIDE SEQUENCE</scope>
    <source>
        <strain evidence="1">ChiHjej13B12-9602</strain>
    </source>
</reference>
<dbReference type="SFLD" id="SFLDS00003">
    <property type="entry name" value="Haloacid_Dehalogenase"/>
    <property type="match status" value="1"/>
</dbReference>
<dbReference type="SFLD" id="SFLDG01129">
    <property type="entry name" value="C1.5:_HAD__Beta-PGM__Phosphata"/>
    <property type="match status" value="1"/>
</dbReference>
<protein>
    <submittedName>
        <fullName evidence="1">HAD hydrolase-like protein</fullName>
    </submittedName>
</protein>
<dbReference type="InterPro" id="IPR050155">
    <property type="entry name" value="HAD-like_hydrolase_sf"/>
</dbReference>
<name>A0A921IU66_9ACTN</name>
<accession>A0A921IU66</accession>
<dbReference type="InterPro" id="IPR041492">
    <property type="entry name" value="HAD_2"/>
</dbReference>
<dbReference type="Gene3D" id="3.40.50.1000">
    <property type="entry name" value="HAD superfamily/HAD-like"/>
    <property type="match status" value="1"/>
</dbReference>
<dbReference type="AlphaFoldDB" id="A0A921IU66"/>
<dbReference type="PANTHER" id="PTHR43434">
    <property type="entry name" value="PHOSPHOGLYCOLATE PHOSPHATASE"/>
    <property type="match status" value="1"/>
</dbReference>
<organism evidence="1 2">
    <name type="scientific">Enorma phocaeensis</name>
    <dbReference type="NCBI Taxonomy" id="1871019"/>
    <lineage>
        <taxon>Bacteria</taxon>
        <taxon>Bacillati</taxon>
        <taxon>Actinomycetota</taxon>
        <taxon>Coriobacteriia</taxon>
        <taxon>Coriobacteriales</taxon>
        <taxon>Coriobacteriaceae</taxon>
        <taxon>Enorma</taxon>
    </lineage>
</organism>
<evidence type="ECO:0000313" key="1">
    <source>
        <dbReference type="EMBL" id="HJG37917.1"/>
    </source>
</evidence>
<gene>
    <name evidence="1" type="ORF">K8V70_08700</name>
</gene>
<dbReference type="EMBL" id="DYUZ01000031">
    <property type="protein sequence ID" value="HJG37917.1"/>
    <property type="molecule type" value="Genomic_DNA"/>
</dbReference>
<comment type="caution">
    <text evidence="1">The sequence shown here is derived from an EMBL/GenBank/DDBJ whole genome shotgun (WGS) entry which is preliminary data.</text>
</comment>